<evidence type="ECO:0000313" key="1">
    <source>
        <dbReference type="EMBL" id="CZR63906.1"/>
    </source>
</evidence>
<evidence type="ECO:0000313" key="2">
    <source>
        <dbReference type="Proteomes" id="UP000184330"/>
    </source>
</evidence>
<dbReference type="EMBL" id="FJOG01000025">
    <property type="protein sequence ID" value="CZR63906.1"/>
    <property type="molecule type" value="Genomic_DNA"/>
</dbReference>
<organism evidence="1 2">
    <name type="scientific">Phialocephala subalpina</name>
    <dbReference type="NCBI Taxonomy" id="576137"/>
    <lineage>
        <taxon>Eukaryota</taxon>
        <taxon>Fungi</taxon>
        <taxon>Dikarya</taxon>
        <taxon>Ascomycota</taxon>
        <taxon>Pezizomycotina</taxon>
        <taxon>Leotiomycetes</taxon>
        <taxon>Helotiales</taxon>
        <taxon>Mollisiaceae</taxon>
        <taxon>Phialocephala</taxon>
        <taxon>Phialocephala fortinii species complex</taxon>
    </lineage>
</organism>
<dbReference type="Proteomes" id="UP000184330">
    <property type="component" value="Unassembled WGS sequence"/>
</dbReference>
<keyword evidence="2" id="KW-1185">Reference proteome</keyword>
<name>A0A1L7XG23_9HELO</name>
<dbReference type="AlphaFoldDB" id="A0A1L7XG23"/>
<reference evidence="1 2" key="1">
    <citation type="submission" date="2016-03" db="EMBL/GenBank/DDBJ databases">
        <authorList>
            <person name="Ploux O."/>
        </authorList>
    </citation>
    <scope>NUCLEOTIDE SEQUENCE [LARGE SCALE GENOMIC DNA]</scope>
    <source>
        <strain evidence="1 2">UAMH 11012</strain>
    </source>
</reference>
<protein>
    <submittedName>
        <fullName evidence="1">Uncharacterized protein</fullName>
    </submittedName>
</protein>
<proteinExistence type="predicted"/>
<gene>
    <name evidence="1" type="ORF">PAC_13803</name>
</gene>
<dbReference type="OrthoDB" id="2588098at2759"/>
<sequence>MGQTFSLAAPQRREFIFGTEYSKMLFSGTESSRSCVVDLRYAKGSDEDCMAQRSWSETFARIHYVAARHLGWEEELYLFNKDKEVEADSEGKCNLFSLVRFSGKFRKLDTNIRAPFSSLLAVRTDNYRVLADFQRVIGLSQFYGTKEDAWILRNLTTKSSSFRGFGEVILSHTGWSPSVDSGINYLGLHRGVWAGHTFDITTMKRHQEKAKGGSGRTAARS</sequence>
<accession>A0A1L7XG23</accession>